<reference evidence="3 4" key="1">
    <citation type="submission" date="2017-09" db="EMBL/GenBank/DDBJ databases">
        <title>Large-scale bioinformatics analysis of Bacillus genomes uncovers conserved roles of natural products in bacterial physiology.</title>
        <authorList>
            <consortium name="Agbiome Team Llc"/>
            <person name="Bleich R.M."/>
            <person name="Grubbs K.J."/>
            <person name="Santa Maria K.C."/>
            <person name="Allen S.E."/>
            <person name="Farag S."/>
            <person name="Shank E.A."/>
            <person name="Bowers A."/>
        </authorList>
    </citation>
    <scope>NUCLEOTIDE SEQUENCE [LARGE SCALE GENOMIC DNA]</scope>
    <source>
        <strain evidence="3 4">AFS096845</strain>
    </source>
</reference>
<dbReference type="PANTHER" id="PTHR19353:SF19">
    <property type="entry name" value="DELTA(5) FATTY ACID DESATURASE C-RELATED"/>
    <property type="match status" value="1"/>
</dbReference>
<dbReference type="InterPro" id="IPR005804">
    <property type="entry name" value="FA_desaturase_dom"/>
</dbReference>
<dbReference type="GO" id="GO:0008610">
    <property type="term" value="P:lipid biosynthetic process"/>
    <property type="evidence" value="ECO:0007669"/>
    <property type="project" value="UniProtKB-ARBA"/>
</dbReference>
<proteinExistence type="predicted"/>
<feature type="domain" description="Fatty acid desaturase" evidence="2">
    <location>
        <begin position="54"/>
        <end position="300"/>
    </location>
</feature>
<feature type="transmembrane region" description="Helical" evidence="1">
    <location>
        <begin position="150"/>
        <end position="167"/>
    </location>
</feature>
<keyword evidence="1" id="KW-1133">Transmembrane helix</keyword>
<evidence type="ECO:0000259" key="2">
    <source>
        <dbReference type="Pfam" id="PF00487"/>
    </source>
</evidence>
<dbReference type="GO" id="GO:0016020">
    <property type="term" value="C:membrane"/>
    <property type="evidence" value="ECO:0007669"/>
    <property type="project" value="TreeGrafter"/>
</dbReference>
<keyword evidence="1" id="KW-0472">Membrane</keyword>
<protein>
    <submittedName>
        <fullName evidence="3">Acyl-CoA desaturase</fullName>
    </submittedName>
</protein>
<feature type="transmembrane region" description="Helical" evidence="1">
    <location>
        <begin position="212"/>
        <end position="231"/>
    </location>
</feature>
<dbReference type="RefSeq" id="WP_097904939.1">
    <property type="nucleotide sequence ID" value="NZ_NVLK01000038.1"/>
</dbReference>
<keyword evidence="1" id="KW-0812">Transmembrane</keyword>
<gene>
    <name evidence="3" type="ORF">COM96_18080</name>
</gene>
<feature type="transmembrane region" description="Helical" evidence="1">
    <location>
        <begin position="188"/>
        <end position="206"/>
    </location>
</feature>
<dbReference type="InterPro" id="IPR012171">
    <property type="entry name" value="Fatty_acid_desaturase"/>
</dbReference>
<evidence type="ECO:0000256" key="1">
    <source>
        <dbReference type="SAM" id="Phobius"/>
    </source>
</evidence>
<sequence>MKELHTFGWYAARVSPHLPKKAFKPVPTRLFGGLAYLLVALAGLITIGVFELNVWANLGIAIVLGLCFASLGFLGHEILHGTVVRKAWLRDFLGAIAFMPLSTGPKLWRKWHNATHHVHTQHEENDPDAWPTFEKLKKSKFLSWVYRMPLHVRSFFSFLSLTIQFTLHSTRMFFHFIKEFKSSNQKSVWLQLLLPWTVWISLLFIMGPAKWLFAYVIPLLIANFIVMAYIATNHRLNPIVPVNDPLANCLSVTVPRWVDVLHFNFSYHTEHHLFPAMSSKYYPLVKEKIKEMWPERYHEMPMTKALGALWNTPRVYYQGSELVDPHREHFYGSLGNGLDPHNISYREEHIEEKETIKKVNQK</sequence>
<evidence type="ECO:0000313" key="4">
    <source>
        <dbReference type="Proteomes" id="UP000220006"/>
    </source>
</evidence>
<organism evidence="3 4">
    <name type="scientific">Bacillus cereus</name>
    <dbReference type="NCBI Taxonomy" id="1396"/>
    <lineage>
        <taxon>Bacteria</taxon>
        <taxon>Bacillati</taxon>
        <taxon>Bacillota</taxon>
        <taxon>Bacilli</taxon>
        <taxon>Bacillales</taxon>
        <taxon>Bacillaceae</taxon>
        <taxon>Bacillus</taxon>
        <taxon>Bacillus cereus group</taxon>
    </lineage>
</organism>
<name>A0A2A7HUH5_BACCE</name>
<feature type="transmembrane region" description="Helical" evidence="1">
    <location>
        <begin position="56"/>
        <end position="75"/>
    </location>
</feature>
<dbReference type="CDD" id="cd03506">
    <property type="entry name" value="Delta6-FADS-like"/>
    <property type="match status" value="1"/>
</dbReference>
<dbReference type="AlphaFoldDB" id="A0A2A7HUH5"/>
<dbReference type="GO" id="GO:0016717">
    <property type="term" value="F:oxidoreductase activity, acting on paired donors, with oxidation of a pair of donors resulting in the reduction of molecular oxygen to two molecules of water"/>
    <property type="evidence" value="ECO:0007669"/>
    <property type="project" value="TreeGrafter"/>
</dbReference>
<dbReference type="EMBL" id="NVLK01000038">
    <property type="protein sequence ID" value="PEC20646.1"/>
    <property type="molecule type" value="Genomic_DNA"/>
</dbReference>
<feature type="transmembrane region" description="Helical" evidence="1">
    <location>
        <begin position="30"/>
        <end position="50"/>
    </location>
</feature>
<comment type="caution">
    <text evidence="3">The sequence shown here is derived from an EMBL/GenBank/DDBJ whole genome shotgun (WGS) entry which is preliminary data.</text>
</comment>
<accession>A0A2A7HUH5</accession>
<evidence type="ECO:0000313" key="3">
    <source>
        <dbReference type="EMBL" id="PEC20646.1"/>
    </source>
</evidence>
<dbReference type="Pfam" id="PF00487">
    <property type="entry name" value="FA_desaturase"/>
    <property type="match status" value="1"/>
</dbReference>
<dbReference type="Proteomes" id="UP000220006">
    <property type="component" value="Unassembled WGS sequence"/>
</dbReference>
<dbReference type="PANTHER" id="PTHR19353">
    <property type="entry name" value="FATTY ACID DESATURASE 2"/>
    <property type="match status" value="1"/>
</dbReference>